<dbReference type="GO" id="GO:0046983">
    <property type="term" value="F:protein dimerization activity"/>
    <property type="evidence" value="ECO:0007669"/>
    <property type="project" value="InterPro"/>
</dbReference>
<name>A0A6F9D831_9ASCI</name>
<protein>
    <submittedName>
        <fullName evidence="3">Orphan bHLH-4 transcription factor protein</fullName>
    </submittedName>
</protein>
<feature type="domain" description="BHLH" evidence="2">
    <location>
        <begin position="65"/>
        <end position="115"/>
    </location>
</feature>
<feature type="compositionally biased region" description="Polar residues" evidence="1">
    <location>
        <begin position="284"/>
        <end position="293"/>
    </location>
</feature>
<proteinExistence type="evidence at transcript level"/>
<dbReference type="EMBL" id="LR783308">
    <property type="protein sequence ID" value="CAB3225419.1"/>
    <property type="molecule type" value="mRNA"/>
</dbReference>
<dbReference type="SUPFAM" id="SSF47459">
    <property type="entry name" value="HLH, helix-loop-helix DNA-binding domain"/>
    <property type="match status" value="1"/>
</dbReference>
<dbReference type="Gene3D" id="4.10.280.10">
    <property type="entry name" value="Helix-loop-helix DNA-binding domain"/>
    <property type="match status" value="1"/>
</dbReference>
<feature type="region of interest" description="Disordered" evidence="1">
    <location>
        <begin position="284"/>
        <end position="392"/>
    </location>
</feature>
<dbReference type="PROSITE" id="PS50888">
    <property type="entry name" value="BHLH"/>
    <property type="match status" value="1"/>
</dbReference>
<feature type="compositionally biased region" description="Polar residues" evidence="1">
    <location>
        <begin position="777"/>
        <end position="793"/>
    </location>
</feature>
<dbReference type="AlphaFoldDB" id="A0A6F9D831"/>
<evidence type="ECO:0000259" key="2">
    <source>
        <dbReference type="PROSITE" id="PS50888"/>
    </source>
</evidence>
<feature type="region of interest" description="Disordered" evidence="1">
    <location>
        <begin position="182"/>
        <end position="204"/>
    </location>
</feature>
<gene>
    <name evidence="3" type="primary">Bhlhtun4</name>
</gene>
<dbReference type="InterPro" id="IPR036638">
    <property type="entry name" value="HLH_DNA-bd_sf"/>
</dbReference>
<evidence type="ECO:0000256" key="1">
    <source>
        <dbReference type="SAM" id="MobiDB-lite"/>
    </source>
</evidence>
<reference evidence="3" key="1">
    <citation type="submission" date="2020-04" db="EMBL/GenBank/DDBJ databases">
        <authorList>
            <person name="Neveu A P."/>
        </authorList>
    </citation>
    <scope>NUCLEOTIDE SEQUENCE</scope>
    <source>
        <tissue evidence="3">Whole embryo</tissue>
    </source>
</reference>
<dbReference type="SMART" id="SM00353">
    <property type="entry name" value="HLH"/>
    <property type="match status" value="1"/>
</dbReference>
<feature type="compositionally biased region" description="Polar residues" evidence="1">
    <location>
        <begin position="342"/>
        <end position="387"/>
    </location>
</feature>
<feature type="compositionally biased region" description="Basic and acidic residues" evidence="1">
    <location>
        <begin position="306"/>
        <end position="324"/>
    </location>
</feature>
<evidence type="ECO:0000313" key="3">
    <source>
        <dbReference type="EMBL" id="CAB3225419.1"/>
    </source>
</evidence>
<dbReference type="InterPro" id="IPR011598">
    <property type="entry name" value="bHLH_dom"/>
</dbReference>
<dbReference type="Pfam" id="PF00010">
    <property type="entry name" value="HLH"/>
    <property type="match status" value="1"/>
</dbReference>
<sequence>MGTCLNDLQTLVKSVSNEENESCVVLSENVNPSSIAVSTQNMTASELPLANAEKRALSKKKWKDQHKASVNASERDRKGRLSTCIAKLKQLLPACKANMTKEAIIEKSINFIKDLQQKHEDMLKTDAPECLLNELSALRKQVLELKEQEKVYQSLLASHAIPANINVQKKPKVPIVRRSKAKSALSEATHKDKTAVTEAPTSTNQVKPTANIVKPLPEVASNGQATAVNNLSRKESGFESINSTSNDLTDVNNNGMQLARQMMDIMLLLCLVQQFLNGATFPSSKNKTISSDVTAEGDKGSTITHPSERNTTSEHNTITKEIDTAKVSTSPPTDELIKALSSPKSTPDLQSNLTVSPNISKSGSSGEMETPSVNQIPTVSTPRQTKALSPDIERPSTLQIEKISDPTLPEISPSPQADNLLAWLRSSEDTSMDAEATTVPTVSTSLQNRISGSAAIHTGKDLVNSRTPFTQKRSNMNSFDIANLMKPSDVNTDTATSTTAAGRTKDHVDSDVIEFNAASSCDITQQSFENDILDCLQGLTTPEPPSRHGAGKLDAFMRVGINTAERGDQLASDTRKRDQSISNTLNEFLYPDSVHCPPVDAPSPYAVSVASRSHVMTPRVLNTSETPVGKIVYPNPHHLHHQTCPPQNSQQTAPSLWQPAIAELTPNKQLSAVGFSDCFSPMSSHYISHQSTPHFHQRLLPSSHSTRISQSLAPSVSWMPSNKQTVATVSTTLHTTHVRSTAAQAVRTEQTKPTPTKKRKASKQPQSSRKKKHQVKDTSTTHCGLQPTATPDISQRAGPRTQFLHPQSNTTPIRFYHGNDNSRRMYPAVQNLNQVVGHTPVTYNPDLGSQSNLFHQQGVAYPGGPPNPYFPYNTRIPQNQQINYVPGFANANNSNNSAQSEEAVAKSSKASQHHIKRILA</sequence>
<feature type="compositionally biased region" description="Basic residues" evidence="1">
    <location>
        <begin position="755"/>
        <end position="774"/>
    </location>
</feature>
<feature type="region of interest" description="Disordered" evidence="1">
    <location>
        <begin position="735"/>
        <end position="811"/>
    </location>
</feature>
<organism evidence="3">
    <name type="scientific">Phallusia mammillata</name>
    <dbReference type="NCBI Taxonomy" id="59560"/>
    <lineage>
        <taxon>Eukaryota</taxon>
        <taxon>Metazoa</taxon>
        <taxon>Chordata</taxon>
        <taxon>Tunicata</taxon>
        <taxon>Ascidiacea</taxon>
        <taxon>Phlebobranchia</taxon>
        <taxon>Ascidiidae</taxon>
        <taxon>Phallusia</taxon>
    </lineage>
</organism>
<accession>A0A6F9D831</accession>